<evidence type="ECO:0000313" key="1">
    <source>
        <dbReference type="EMBL" id="GAN54673.1"/>
    </source>
</evidence>
<dbReference type="AlphaFoldDB" id="A0A0D6MMZ9"/>
<gene>
    <name evidence="1" type="ORF">Tasa_028_040</name>
</gene>
<reference evidence="1 2" key="1">
    <citation type="submission" date="2012-10" db="EMBL/GenBank/DDBJ databases">
        <title>Genome sequencing of Tanticharoenia sakaeratensis NBRC 103193.</title>
        <authorList>
            <person name="Azuma Y."/>
            <person name="Hadano H."/>
            <person name="Hirakawa H."/>
            <person name="Matsushita K."/>
        </authorList>
    </citation>
    <scope>NUCLEOTIDE SEQUENCE [LARGE SCALE GENOMIC DNA]</scope>
    <source>
        <strain evidence="1 2">NBRC 103193</strain>
    </source>
</reference>
<proteinExistence type="predicted"/>
<accession>A0A0D6MMZ9</accession>
<dbReference type="EMBL" id="BALE01000028">
    <property type="protein sequence ID" value="GAN54673.1"/>
    <property type="molecule type" value="Genomic_DNA"/>
</dbReference>
<name>A0A0D6MMZ9_9PROT</name>
<evidence type="ECO:0000313" key="2">
    <source>
        <dbReference type="Proteomes" id="UP000032679"/>
    </source>
</evidence>
<dbReference type="Proteomes" id="UP000032679">
    <property type="component" value="Unassembled WGS sequence"/>
</dbReference>
<keyword evidence="2" id="KW-1185">Reference proteome</keyword>
<dbReference type="STRING" id="1231623.Tasa_028_040"/>
<protein>
    <submittedName>
        <fullName evidence="1">Uncharacterized protein</fullName>
    </submittedName>
</protein>
<organism evidence="1 2">
    <name type="scientific">Tanticharoenia sakaeratensis NBRC 103193</name>
    <dbReference type="NCBI Taxonomy" id="1231623"/>
    <lineage>
        <taxon>Bacteria</taxon>
        <taxon>Pseudomonadati</taxon>
        <taxon>Pseudomonadota</taxon>
        <taxon>Alphaproteobacteria</taxon>
        <taxon>Acetobacterales</taxon>
        <taxon>Acetobacteraceae</taxon>
        <taxon>Tanticharoenia</taxon>
    </lineage>
</organism>
<comment type="caution">
    <text evidence="1">The sequence shown here is derived from an EMBL/GenBank/DDBJ whole genome shotgun (WGS) entry which is preliminary data.</text>
</comment>
<sequence>MRYGSGARVGIRVCHPGRFGRRLRNVRRIPMVFGADGLRVDVLSRAIRFGSGLSPTVVT</sequence>